<dbReference type="CDD" id="cd07153">
    <property type="entry name" value="Fur_like"/>
    <property type="match status" value="1"/>
</dbReference>
<dbReference type="Proteomes" id="UP000774130">
    <property type="component" value="Unassembled WGS sequence"/>
</dbReference>
<reference evidence="1 2" key="1">
    <citation type="submission" date="2021-06" db="EMBL/GenBank/DDBJ databases">
        <title>Enterococcus alishanensis sp. nov., a novel lactic acid bacterium isolated from fresh coffee beans.</title>
        <authorList>
            <person name="Chen Y.-S."/>
        </authorList>
    </citation>
    <scope>NUCLEOTIDE SEQUENCE [LARGE SCALE GENOMIC DNA]</scope>
    <source>
        <strain evidence="1 2">ALS3</strain>
    </source>
</reference>
<dbReference type="InterPro" id="IPR002481">
    <property type="entry name" value="FUR"/>
</dbReference>
<dbReference type="Pfam" id="PF01475">
    <property type="entry name" value="FUR"/>
    <property type="match status" value="1"/>
</dbReference>
<organism evidence="1 2">
    <name type="scientific">Enterococcus alishanensis</name>
    <dbReference type="NCBI Taxonomy" id="1303817"/>
    <lineage>
        <taxon>Bacteria</taxon>
        <taxon>Bacillati</taxon>
        <taxon>Bacillota</taxon>
        <taxon>Bacilli</taxon>
        <taxon>Lactobacillales</taxon>
        <taxon>Enterococcaceae</taxon>
        <taxon>Enterococcus</taxon>
    </lineage>
</organism>
<sequence length="144" mass="16499">MTEQTVNHAIDDLKAGGIRITPQRHAILEYLITYKNHPTADEIFQDLESRFPNMSVATVYNNLRKFVSIGIVTEMSYGDTASRFDYTQKKHYHAICNECGKIEDFSYPGLEDVEMASSKLTGFQINEHRLEVYGICPDCQQKNQ</sequence>
<comment type="caution">
    <text evidence="1">The sequence shown here is derived from an EMBL/GenBank/DDBJ whole genome shotgun (WGS) entry which is preliminary data.</text>
</comment>
<accession>A0ABS6TBA6</accession>
<gene>
    <name evidence="1" type="ORF">KUA55_05745</name>
</gene>
<keyword evidence="2" id="KW-1185">Reference proteome</keyword>
<dbReference type="RefSeq" id="WP_218325226.1">
    <property type="nucleotide sequence ID" value="NZ_JAHUZB010000002.1"/>
</dbReference>
<dbReference type="PANTHER" id="PTHR33202:SF8">
    <property type="entry name" value="PEROXIDE-RESPONSIVE REPRESSOR PERR"/>
    <property type="match status" value="1"/>
</dbReference>
<evidence type="ECO:0000313" key="1">
    <source>
        <dbReference type="EMBL" id="MBV7390176.1"/>
    </source>
</evidence>
<dbReference type="PANTHER" id="PTHR33202">
    <property type="entry name" value="ZINC UPTAKE REGULATION PROTEIN"/>
    <property type="match status" value="1"/>
</dbReference>
<dbReference type="EMBL" id="JAHUZB010000002">
    <property type="protein sequence ID" value="MBV7390176.1"/>
    <property type="molecule type" value="Genomic_DNA"/>
</dbReference>
<proteinExistence type="predicted"/>
<protein>
    <submittedName>
        <fullName evidence="1">Transcriptional repressor</fullName>
    </submittedName>
</protein>
<name>A0ABS6TBA6_9ENTE</name>
<evidence type="ECO:0000313" key="2">
    <source>
        <dbReference type="Proteomes" id="UP000774130"/>
    </source>
</evidence>